<dbReference type="InterPro" id="IPR050839">
    <property type="entry name" value="Rho-assoc_Ser/Thr_Kinase"/>
</dbReference>
<feature type="domain" description="AGC-kinase C-terminal" evidence="16">
    <location>
        <begin position="358"/>
        <end position="430"/>
    </location>
</feature>
<dbReference type="SUPFAM" id="SSF56112">
    <property type="entry name" value="Protein kinase-like (PK-like)"/>
    <property type="match status" value="1"/>
</dbReference>
<dbReference type="InterPro" id="IPR017892">
    <property type="entry name" value="Pkinase_C"/>
</dbReference>
<dbReference type="PROSITE" id="PS51285">
    <property type="entry name" value="AGC_KINASE_CTER"/>
    <property type="match status" value="1"/>
</dbReference>
<dbReference type="SMART" id="SM00220">
    <property type="entry name" value="S_TKc"/>
    <property type="match status" value="1"/>
</dbReference>
<sequence length="1520" mass="170318">MAAIPVLDGDAADGRPPHERQHAIRTLVMDAAAKGQQGNAAADTLLDTLIALHDDCAAWKADKHGSVPAFLRHYGPVVQQLRGLRMNKHDFEVIKPLAKGQFGTVSIVRRISDDEVYAMKTLNKLWLLRQKEQAFFMEERDVLATAPASVMQWIPRLYGAFQDEHNLHLVMEYAAGGDLFSILDRRDPPVLSEEEARFYIAEIIVAISELHSMNYIHRDVKPSNILIDATGHIKLADFGSCIQLGEDGKVTSTVPVGTADYISPEVLRAREGNVGYGRECDWWSVGIVLYELLQGDPPFFSDTLTETYAKIMNHEDNLEFDDDVSEEGRDLIRRLVCDQSKRLGRESMDEIKRHPFFAGLDWDNIRQAQPPFVPTIRSADDTSNFSVADDDDVEDPVISPPRGQARDFAGNQLPFIGYTYLRDSPLHLQPSMRRIASSLSVRNQARLSVHSITAPNATLLSAEPIEKELANQQHALAQASLRALEEDNAQLADELAAAHSALEHTKAVAAQEAQEERKRLETEVRKVRALLEAAKRSAAHESDKRKEAEQELSSVRQRYEKEALLNADGWRNVNTVKQDLLKQVGELQQEVRRGNRMSTAKQQAHEACEEQLADAVKSVSDLEKHNAALQAEQRRQETAIRLLQEANNQLQSESLDAAQELAQSRATCRDLEKQQTLAKADYERLQREMQQTMERCTFLDTELARISALPPAQNVHADADLTTLRERLSAEDAAKQALHAELDQSSKAQEQQKMVVNVQQKLEDTRALLSAEAHARAELEGLRSELDSRCRLMESEQARVQSELTQLRQVRASTESDLSELALSQAHLSGDLRTVQALLDAETMARERADAQIAELEVRLQRETSSHAVTEQMLVDAQHARSKGFEQTNELIASEAQLRDELSAMRRKATEQAELLRMAVEDHEQMLIDLASERDTLAEDLRFVRACNQALVKEKNRWAQARETAALAEQGVAENNLEEPQSASLHPQRPALRRVATKLDKARFKDLQQNLEVLTRKVEELEAENSKLRDSVRSRDRDIERLQTASPVLEESENDADTYQYETPSGKRPAHVDVPTISISISISINRHRGMNLLVGMLCNERSFRNGLCGWLKISLAERTIKHGWKKKYVVVRDGKVFVYEREKHAERDKHGKWVIDLRSEVFSVRGVNKKELMHATSKTLESTFQVRATSIGLASLSSANMTTAPMERTASTTATISDSPDPIHLLRRAYELQREVTREEAIRQGAENQLSLVQDTSSLQHMQLQMQARNCAARLEGFRLELSRIEEQIEAAGGREKLVGIDMLSHCEQFQAQQYNIADTDLAAPEEPDREAIVRELERQIEVEESIVDAGKRLSQAGMPKRRSWRTGLDKEVGASGNKLALLRAELARVKATALECWGERLPILVNVYTSNLRLILAVLGRFCVDQQKLALTRPIYFMAADAYDCRRWILGLEHFRKDIRTGGFSSSTRSGGAHGIHPGSLATTALATSAVAARRSALDAAASTDTASNFGAASSLHN</sequence>
<dbReference type="Pfam" id="PF25346">
    <property type="entry name" value="PH_MRCK"/>
    <property type="match status" value="1"/>
</dbReference>
<dbReference type="InterPro" id="IPR011009">
    <property type="entry name" value="Kinase-like_dom_sf"/>
</dbReference>
<reference evidence="18" key="1">
    <citation type="journal article" date="2018" name="Nat. Microbiol.">
        <title>Leveraging single-cell genomics to expand the fungal tree of life.</title>
        <authorList>
            <person name="Ahrendt S.R."/>
            <person name="Quandt C.A."/>
            <person name="Ciobanu D."/>
            <person name="Clum A."/>
            <person name="Salamov A."/>
            <person name="Andreopoulos B."/>
            <person name="Cheng J.F."/>
            <person name="Woyke T."/>
            <person name="Pelin A."/>
            <person name="Henrissat B."/>
            <person name="Reynolds N.K."/>
            <person name="Benny G.L."/>
            <person name="Smith M.E."/>
            <person name="James T.Y."/>
            <person name="Grigoriev I.V."/>
        </authorList>
    </citation>
    <scope>NUCLEOTIDE SEQUENCE [LARGE SCALE GENOMIC DNA]</scope>
    <source>
        <strain evidence="18">RSA 1356</strain>
    </source>
</reference>
<keyword evidence="6" id="KW-0418">Kinase</keyword>
<dbReference type="Gene3D" id="2.30.29.30">
    <property type="entry name" value="Pleckstrin-homology domain (PH domain)/Phosphotyrosine-binding domain (PTB)"/>
    <property type="match status" value="1"/>
</dbReference>
<dbReference type="SUPFAM" id="SSF46585">
    <property type="entry name" value="HR1 repeat"/>
    <property type="match status" value="1"/>
</dbReference>
<evidence type="ECO:0000313" key="18">
    <source>
        <dbReference type="Proteomes" id="UP000271241"/>
    </source>
</evidence>
<accession>A0A4P9XWQ2</accession>
<comment type="catalytic activity">
    <reaction evidence="10">
        <text>L-seryl-[protein] + ATP = O-phospho-L-seryl-[protein] + ADP + H(+)</text>
        <dbReference type="Rhea" id="RHEA:17989"/>
        <dbReference type="Rhea" id="RHEA-COMP:9863"/>
        <dbReference type="Rhea" id="RHEA-COMP:11604"/>
        <dbReference type="ChEBI" id="CHEBI:15378"/>
        <dbReference type="ChEBI" id="CHEBI:29999"/>
        <dbReference type="ChEBI" id="CHEBI:30616"/>
        <dbReference type="ChEBI" id="CHEBI:83421"/>
        <dbReference type="ChEBI" id="CHEBI:456216"/>
        <dbReference type="EC" id="2.7.11.13"/>
    </reaction>
</comment>
<proteinExistence type="inferred from homology"/>
<evidence type="ECO:0000256" key="7">
    <source>
        <dbReference type="ARBA" id="ARBA00022840"/>
    </source>
</evidence>
<dbReference type="FunFam" id="1.10.510.10:FF:000751">
    <property type="entry name" value="Non-specific serine/threonine protein kinase"/>
    <property type="match status" value="1"/>
</dbReference>
<feature type="coiled-coil region" evidence="13">
    <location>
        <begin position="1004"/>
        <end position="1038"/>
    </location>
</feature>
<dbReference type="Proteomes" id="UP000271241">
    <property type="component" value="Unassembled WGS sequence"/>
</dbReference>
<dbReference type="GO" id="GO:0005856">
    <property type="term" value="C:cytoskeleton"/>
    <property type="evidence" value="ECO:0007669"/>
    <property type="project" value="TreeGrafter"/>
</dbReference>
<dbReference type="InterPro" id="IPR008271">
    <property type="entry name" value="Ser/Thr_kinase_AS"/>
</dbReference>
<feature type="coiled-coil region" evidence="13">
    <location>
        <begin position="467"/>
        <end position="565"/>
    </location>
</feature>
<dbReference type="PANTHER" id="PTHR22988">
    <property type="entry name" value="MYOTONIC DYSTROPHY S/T KINASE-RELATED"/>
    <property type="match status" value="1"/>
</dbReference>
<feature type="coiled-coil region" evidence="13">
    <location>
        <begin position="605"/>
        <end position="702"/>
    </location>
</feature>
<dbReference type="InterPro" id="IPR000719">
    <property type="entry name" value="Prot_kinase_dom"/>
</dbReference>
<evidence type="ECO:0000256" key="4">
    <source>
        <dbReference type="ARBA" id="ARBA00022679"/>
    </source>
</evidence>
<keyword evidence="7" id="KW-0067">ATP-binding</keyword>
<evidence type="ECO:0000256" key="8">
    <source>
        <dbReference type="ARBA" id="ARBA00038271"/>
    </source>
</evidence>
<evidence type="ECO:0000256" key="1">
    <source>
        <dbReference type="ARBA" id="ARBA00012513"/>
    </source>
</evidence>
<evidence type="ECO:0000256" key="13">
    <source>
        <dbReference type="SAM" id="Coils"/>
    </source>
</evidence>
<dbReference type="EC" id="2.7.11.1" evidence="1"/>
<dbReference type="GO" id="GO:0004697">
    <property type="term" value="F:diacylglycerol-dependent serine/threonine kinase activity"/>
    <property type="evidence" value="ECO:0007669"/>
    <property type="project" value="UniProtKB-EC"/>
</dbReference>
<dbReference type="PROSITE" id="PS00108">
    <property type="entry name" value="PROTEIN_KINASE_ST"/>
    <property type="match status" value="1"/>
</dbReference>
<dbReference type="InterPro" id="IPR036274">
    <property type="entry name" value="HR1_rpt_sf"/>
</dbReference>
<dbReference type="Pfam" id="PF00069">
    <property type="entry name" value="Pkinase"/>
    <property type="match status" value="1"/>
</dbReference>
<dbReference type="PROSITE" id="PS50011">
    <property type="entry name" value="PROTEIN_KINASE_DOM"/>
    <property type="match status" value="1"/>
</dbReference>
<dbReference type="GO" id="GO:0005737">
    <property type="term" value="C:cytoplasm"/>
    <property type="evidence" value="ECO:0007669"/>
    <property type="project" value="TreeGrafter"/>
</dbReference>
<dbReference type="EMBL" id="KZ992472">
    <property type="protein sequence ID" value="RKP10071.1"/>
    <property type="molecule type" value="Genomic_DNA"/>
</dbReference>
<dbReference type="PANTHER" id="PTHR22988:SF71">
    <property type="entry name" value="CITRON RHO-INTERACTING KINASE"/>
    <property type="match status" value="1"/>
</dbReference>
<dbReference type="SMART" id="SM00133">
    <property type="entry name" value="S_TK_X"/>
    <property type="match status" value="1"/>
</dbReference>
<evidence type="ECO:0000256" key="5">
    <source>
        <dbReference type="ARBA" id="ARBA00022741"/>
    </source>
</evidence>
<evidence type="ECO:0000256" key="3">
    <source>
        <dbReference type="ARBA" id="ARBA00022553"/>
    </source>
</evidence>
<evidence type="ECO:0000256" key="2">
    <source>
        <dbReference type="ARBA" id="ARBA00022527"/>
    </source>
</evidence>
<feature type="domain" description="Protein kinase" evidence="15">
    <location>
        <begin position="91"/>
        <end position="357"/>
    </location>
</feature>
<dbReference type="Pfam" id="PF00433">
    <property type="entry name" value="Pkinase_C"/>
    <property type="match status" value="1"/>
</dbReference>
<feature type="coiled-coil region" evidence="13">
    <location>
        <begin position="839"/>
        <end position="866"/>
    </location>
</feature>
<dbReference type="Gene3D" id="1.10.510.10">
    <property type="entry name" value="Transferase(Phosphotransferase) domain 1"/>
    <property type="match status" value="1"/>
</dbReference>
<evidence type="ECO:0000313" key="17">
    <source>
        <dbReference type="EMBL" id="RKP10071.1"/>
    </source>
</evidence>
<dbReference type="STRING" id="78915.A0A4P9XWQ2"/>
<comment type="similarity">
    <text evidence="8">Belongs to the protein kinase superfamily. STE Ser/Thr protein kinase family. COT1 subfamily.</text>
</comment>
<comment type="catalytic activity">
    <reaction evidence="12">
        <text>L-seryl-[protein] + ATP = O-phospho-L-seryl-[protein] + ADP + H(+)</text>
        <dbReference type="Rhea" id="RHEA:17989"/>
        <dbReference type="Rhea" id="RHEA-COMP:9863"/>
        <dbReference type="Rhea" id="RHEA-COMP:11604"/>
        <dbReference type="ChEBI" id="CHEBI:15378"/>
        <dbReference type="ChEBI" id="CHEBI:29999"/>
        <dbReference type="ChEBI" id="CHEBI:30616"/>
        <dbReference type="ChEBI" id="CHEBI:83421"/>
        <dbReference type="ChEBI" id="CHEBI:456216"/>
        <dbReference type="EC" id="2.7.11.1"/>
    </reaction>
</comment>
<feature type="region of interest" description="Disordered" evidence="14">
    <location>
        <begin position="1043"/>
        <end position="1069"/>
    </location>
</feature>
<keyword evidence="2" id="KW-0723">Serine/threonine-protein kinase</keyword>
<feature type="region of interest" description="Disordered" evidence="14">
    <location>
        <begin position="376"/>
        <end position="405"/>
    </location>
</feature>
<dbReference type="InterPro" id="IPR057529">
    <property type="entry name" value="MRCK/ROCK_PH"/>
</dbReference>
<keyword evidence="3" id="KW-0597">Phosphoprotein</keyword>
<dbReference type="Gene3D" id="3.30.200.20">
    <property type="entry name" value="Phosphorylase Kinase, domain 1"/>
    <property type="match status" value="1"/>
</dbReference>
<name>A0A4P9XWQ2_9FUNG</name>
<evidence type="ECO:0000259" key="16">
    <source>
        <dbReference type="PROSITE" id="PS51285"/>
    </source>
</evidence>
<protein>
    <recommendedName>
        <fullName evidence="1">non-specific serine/threonine protein kinase</fullName>
        <ecNumber evidence="1">2.7.11.1</ecNumber>
    </recommendedName>
</protein>
<keyword evidence="5" id="KW-0547">Nucleotide-binding</keyword>
<dbReference type="InterPro" id="IPR011993">
    <property type="entry name" value="PH-like_dom_sf"/>
</dbReference>
<dbReference type="OrthoDB" id="3638488at2759"/>
<feature type="coiled-coil region" evidence="13">
    <location>
        <begin position="906"/>
        <end position="940"/>
    </location>
</feature>
<comment type="catalytic activity">
    <reaction evidence="9">
        <text>L-threonyl-[protein] + ATP = O-phospho-L-threonyl-[protein] + ADP + H(+)</text>
        <dbReference type="Rhea" id="RHEA:46608"/>
        <dbReference type="Rhea" id="RHEA-COMP:11060"/>
        <dbReference type="Rhea" id="RHEA-COMP:11605"/>
        <dbReference type="ChEBI" id="CHEBI:15378"/>
        <dbReference type="ChEBI" id="CHEBI:30013"/>
        <dbReference type="ChEBI" id="CHEBI:30616"/>
        <dbReference type="ChEBI" id="CHEBI:61977"/>
        <dbReference type="ChEBI" id="CHEBI:456216"/>
        <dbReference type="EC" id="2.7.11.13"/>
    </reaction>
</comment>
<dbReference type="FunFam" id="3.30.200.20:FF:001209">
    <property type="entry name" value="Serine/threonine-protein kinase MRCK beta"/>
    <property type="match status" value="1"/>
</dbReference>
<organism evidence="17 18">
    <name type="scientific">Thamnocephalis sphaerospora</name>
    <dbReference type="NCBI Taxonomy" id="78915"/>
    <lineage>
        <taxon>Eukaryota</taxon>
        <taxon>Fungi</taxon>
        <taxon>Fungi incertae sedis</taxon>
        <taxon>Zoopagomycota</taxon>
        <taxon>Zoopagomycotina</taxon>
        <taxon>Zoopagomycetes</taxon>
        <taxon>Zoopagales</taxon>
        <taxon>Sigmoideomycetaceae</taxon>
        <taxon>Thamnocephalis</taxon>
    </lineage>
</organism>
<evidence type="ECO:0000256" key="9">
    <source>
        <dbReference type="ARBA" id="ARBA00047272"/>
    </source>
</evidence>
<gene>
    <name evidence="17" type="ORF">THASP1DRAFT_22176</name>
</gene>
<evidence type="ECO:0000256" key="6">
    <source>
        <dbReference type="ARBA" id="ARBA00022777"/>
    </source>
</evidence>
<dbReference type="InterPro" id="IPR000961">
    <property type="entry name" value="AGC-kinase_C"/>
</dbReference>
<keyword evidence="13" id="KW-0175">Coiled coil</keyword>
<keyword evidence="18" id="KW-1185">Reference proteome</keyword>
<dbReference type="GO" id="GO:0031032">
    <property type="term" value="P:actomyosin structure organization"/>
    <property type="evidence" value="ECO:0007669"/>
    <property type="project" value="TreeGrafter"/>
</dbReference>
<evidence type="ECO:0000256" key="10">
    <source>
        <dbReference type="ARBA" id="ARBA00047470"/>
    </source>
</evidence>
<dbReference type="GO" id="GO:0005524">
    <property type="term" value="F:ATP binding"/>
    <property type="evidence" value="ECO:0007669"/>
    <property type="project" value="UniProtKB-KW"/>
</dbReference>
<evidence type="ECO:0000256" key="12">
    <source>
        <dbReference type="ARBA" id="ARBA00048679"/>
    </source>
</evidence>
<evidence type="ECO:0000256" key="11">
    <source>
        <dbReference type="ARBA" id="ARBA00047899"/>
    </source>
</evidence>
<comment type="catalytic activity">
    <reaction evidence="11">
        <text>L-threonyl-[protein] + ATP = O-phospho-L-threonyl-[protein] + ADP + H(+)</text>
        <dbReference type="Rhea" id="RHEA:46608"/>
        <dbReference type="Rhea" id="RHEA-COMP:11060"/>
        <dbReference type="Rhea" id="RHEA-COMP:11605"/>
        <dbReference type="ChEBI" id="CHEBI:15378"/>
        <dbReference type="ChEBI" id="CHEBI:30013"/>
        <dbReference type="ChEBI" id="CHEBI:30616"/>
        <dbReference type="ChEBI" id="CHEBI:61977"/>
        <dbReference type="ChEBI" id="CHEBI:456216"/>
        <dbReference type="EC" id="2.7.11.1"/>
    </reaction>
</comment>
<keyword evidence="4" id="KW-0808">Transferase</keyword>
<evidence type="ECO:0000259" key="15">
    <source>
        <dbReference type="PROSITE" id="PS50011"/>
    </source>
</evidence>
<dbReference type="SUPFAM" id="SSF50729">
    <property type="entry name" value="PH domain-like"/>
    <property type="match status" value="1"/>
</dbReference>
<evidence type="ECO:0000256" key="14">
    <source>
        <dbReference type="SAM" id="MobiDB-lite"/>
    </source>
</evidence>